<reference evidence="1" key="1">
    <citation type="submission" date="2021-06" db="EMBL/GenBank/DDBJ databases">
        <authorList>
            <person name="Kallberg Y."/>
            <person name="Tangrot J."/>
            <person name="Rosling A."/>
        </authorList>
    </citation>
    <scope>NUCLEOTIDE SEQUENCE</scope>
    <source>
        <strain evidence="1">MA461A</strain>
    </source>
</reference>
<sequence>MIDLGYEIVDFQYNTWQITNWRSLEKRTTGPEFEAGGWKWRILLFPSGNNNLDVVSIYLDFADLKGAPAGWHCCAQFALVLWNPEDPTFYVSHCAHHRFTAEESDWGFTRFYDLKKLFVPSDNHTRPLIENGTCNITAFVRIIKDPTGYLWHNCINYDSKKVTGYVGLIKWRTINDKNRGAMAMDFKNWGATSYLNVELQLLYSIKYFRKAIYQIPTKDDELIRSIPLAMQKVFYQLQESDRTIGTAELMKSFGWDSSDCCIAHDVQDFNRVLLDNLEDKMKNTNADGAISKLFAGKMKSYVRCVNINYESSRIEDYYDIQLNVKVCKTLNDSFLEYIREEKYGLQDAKKGVIFESFPPVLRIQLKRFEYDMQRDAIVKINDRLEYPMKINLQSFLSSDSDKSKPHNYLLHGVIVHSGDLHEGRYHVFLKPEKNGKWFNFNDEIVTPVIDKNVLEDNYGGEVPKYYKTSVNRYSSAYILVYIRESDIDFVLSPILDEDIPEHLQRRLNEEKALYEQKKKEVEERHLYLSFKIVTPATFGRHQGFDLANFDNQKYPISEVPQFKVLKSETYRTFKAMVAQKIGIPSEQIRLWVLARRQNKTVRPDTPIPDNFLDMTMEEIYTEMSLRKDNLNLFLEVADKLINDKVVPIIQ</sequence>
<dbReference type="EMBL" id="CAJVQC010000669">
    <property type="protein sequence ID" value="CAG8477220.1"/>
    <property type="molecule type" value="Genomic_DNA"/>
</dbReference>
<organism evidence="1 2">
    <name type="scientific">Racocetra persica</name>
    <dbReference type="NCBI Taxonomy" id="160502"/>
    <lineage>
        <taxon>Eukaryota</taxon>
        <taxon>Fungi</taxon>
        <taxon>Fungi incertae sedis</taxon>
        <taxon>Mucoromycota</taxon>
        <taxon>Glomeromycotina</taxon>
        <taxon>Glomeromycetes</taxon>
        <taxon>Diversisporales</taxon>
        <taxon>Gigasporaceae</taxon>
        <taxon>Racocetra</taxon>
    </lineage>
</organism>
<keyword evidence="2" id="KW-1185">Reference proteome</keyword>
<evidence type="ECO:0000313" key="2">
    <source>
        <dbReference type="Proteomes" id="UP000789920"/>
    </source>
</evidence>
<dbReference type="Proteomes" id="UP000789920">
    <property type="component" value="Unassembled WGS sequence"/>
</dbReference>
<comment type="caution">
    <text evidence="1">The sequence shown here is derived from an EMBL/GenBank/DDBJ whole genome shotgun (WGS) entry which is preliminary data.</text>
</comment>
<gene>
    <name evidence="1" type="ORF">RPERSI_LOCUS827</name>
</gene>
<evidence type="ECO:0000313" key="1">
    <source>
        <dbReference type="EMBL" id="CAG8477220.1"/>
    </source>
</evidence>
<accession>A0ACA9KJ61</accession>
<proteinExistence type="predicted"/>
<protein>
    <submittedName>
        <fullName evidence="1">23929_t:CDS:1</fullName>
    </submittedName>
</protein>
<name>A0ACA9KJ61_9GLOM</name>